<organism evidence="1 2">
    <name type="scientific">Microbacterium esteraromaticum</name>
    <dbReference type="NCBI Taxonomy" id="57043"/>
    <lineage>
        <taxon>Bacteria</taxon>
        <taxon>Bacillati</taxon>
        <taxon>Actinomycetota</taxon>
        <taxon>Actinomycetes</taxon>
        <taxon>Micrococcales</taxon>
        <taxon>Microbacteriaceae</taxon>
        <taxon>Microbacterium</taxon>
    </lineage>
</organism>
<evidence type="ECO:0000313" key="2">
    <source>
        <dbReference type="Proteomes" id="UP000515708"/>
    </source>
</evidence>
<evidence type="ECO:0000313" key="1">
    <source>
        <dbReference type="EMBL" id="QMU97984.1"/>
    </source>
</evidence>
<name>A0A7D8AEE6_9MICO</name>
<dbReference type="EMBL" id="CP043732">
    <property type="protein sequence ID" value="QMU97984.1"/>
    <property type="molecule type" value="Genomic_DNA"/>
</dbReference>
<dbReference type="Gene3D" id="1.20.1270.210">
    <property type="match status" value="1"/>
</dbReference>
<proteinExistence type="predicted"/>
<dbReference type="Proteomes" id="UP000515708">
    <property type="component" value="Chromosome"/>
</dbReference>
<dbReference type="RefSeq" id="WP_182252994.1">
    <property type="nucleotide sequence ID" value="NZ_CP043732.1"/>
</dbReference>
<sequence>MTVSNVNQSKPSILSRALAAMAPALSLSIKSPEDWADSSHLIPVDLQSLFGWADASGIQISRRTAMGLDVVAKGRRVLATNLGRMSLVNFKAGARAPLQMAYLQQPEEDRPLAQTLIWTADALYFYPRTWWIVQRRDAYGWPARGGVKLLDRKDAEFDDDGKVIKAWGKPVEARDVIQFDAPDGGLLHDGLKTLRRAVVLDRAASLAEENPVPSVDIHNTGSTKLEADQIRALLASWQAARAKYGAAYSDKSIEVKTLGLDKEQLLLDAQNRMDVKLARQVGIPAWAADVALEGSTLNYQNRASRAWELIDLYLATYTTAIASRLSMNDCTPIGWSTEFDTEVLTRPELKTRFETYEIGLRAGFIDQAWIDAQEGQPMKQLEESPA</sequence>
<protein>
    <submittedName>
        <fullName evidence="1">Phage portal protein</fullName>
    </submittedName>
</protein>
<dbReference type="Gene3D" id="3.40.140.120">
    <property type="match status" value="1"/>
</dbReference>
<reference evidence="1 2" key="1">
    <citation type="journal article" date="2020" name="Front. Microbiol.">
        <title>Design of Bacterial Strain-Specific qPCR Assays Using NGS Data and Publicly Available Resources and Its Application to Track Biocontrol Strains.</title>
        <authorList>
            <person name="Hernandez I."/>
            <person name="Sant C."/>
            <person name="Martinez R."/>
            <person name="Fernandez C."/>
        </authorList>
    </citation>
    <scope>NUCLEOTIDE SEQUENCE [LARGE SCALE GENOMIC DNA]</scope>
    <source>
        <strain evidence="1 2">B24</strain>
    </source>
</reference>
<accession>A0A7D8AEE6</accession>
<dbReference type="AlphaFoldDB" id="A0A7D8AEE6"/>
<gene>
    <name evidence="1" type="ORF">FVO59_12810</name>
</gene>
<dbReference type="Gene3D" id="3.30.1120.70">
    <property type="match status" value="1"/>
</dbReference>